<feature type="compositionally biased region" description="Low complexity" evidence="4">
    <location>
        <begin position="402"/>
        <end position="420"/>
    </location>
</feature>
<dbReference type="RefSeq" id="WP_007623291.1">
    <property type="nucleotide sequence ID" value="NZ_BANX01000028.1"/>
</dbReference>
<feature type="compositionally biased region" description="Pro residues" evidence="4">
    <location>
        <begin position="421"/>
        <end position="436"/>
    </location>
</feature>
<dbReference type="InterPro" id="IPR043129">
    <property type="entry name" value="ATPase_NBD"/>
</dbReference>
<evidence type="ECO:0000256" key="5">
    <source>
        <dbReference type="SAM" id="Phobius"/>
    </source>
</evidence>
<evidence type="ECO:0000256" key="4">
    <source>
        <dbReference type="SAM" id="MobiDB-lite"/>
    </source>
</evidence>
<evidence type="ECO:0008006" key="8">
    <source>
        <dbReference type="Google" id="ProtNLM"/>
    </source>
</evidence>
<dbReference type="GO" id="GO:0140662">
    <property type="term" value="F:ATP-dependent protein folding chaperone"/>
    <property type="evidence" value="ECO:0007669"/>
    <property type="project" value="InterPro"/>
</dbReference>
<feature type="region of interest" description="Disordered" evidence="4">
    <location>
        <begin position="55"/>
        <end position="78"/>
    </location>
</feature>
<name>M0QN64_9ACTN</name>
<feature type="region of interest" description="Disordered" evidence="4">
    <location>
        <begin position="369"/>
        <end position="516"/>
    </location>
</feature>
<dbReference type="GO" id="GO:0005524">
    <property type="term" value="F:ATP binding"/>
    <property type="evidence" value="ECO:0007669"/>
    <property type="project" value="UniProtKB-KW"/>
</dbReference>
<evidence type="ECO:0000313" key="6">
    <source>
        <dbReference type="EMBL" id="GAC69844.1"/>
    </source>
</evidence>
<organism evidence="6 7">
    <name type="scientific">Gordonia soli NBRC 108243</name>
    <dbReference type="NCBI Taxonomy" id="1223545"/>
    <lineage>
        <taxon>Bacteria</taxon>
        <taxon>Bacillati</taxon>
        <taxon>Actinomycetota</taxon>
        <taxon>Actinomycetes</taxon>
        <taxon>Mycobacteriales</taxon>
        <taxon>Gordoniaceae</taxon>
        <taxon>Gordonia</taxon>
    </lineage>
</organism>
<dbReference type="EMBL" id="BANX01000028">
    <property type="protein sequence ID" value="GAC69844.1"/>
    <property type="molecule type" value="Genomic_DNA"/>
</dbReference>
<dbReference type="SUPFAM" id="SSF53067">
    <property type="entry name" value="Actin-like ATPase domain"/>
    <property type="match status" value="1"/>
</dbReference>
<dbReference type="AlphaFoldDB" id="M0QN64"/>
<dbReference type="OrthoDB" id="4569948at2"/>
<protein>
    <recommendedName>
        <fullName evidence="8">Chaperone protein</fullName>
    </recommendedName>
</protein>
<comment type="caution">
    <text evidence="6">The sequence shown here is derived from an EMBL/GenBank/DDBJ whole genome shotgun (WGS) entry which is preliminary data.</text>
</comment>
<evidence type="ECO:0000313" key="7">
    <source>
        <dbReference type="Proteomes" id="UP000011666"/>
    </source>
</evidence>
<sequence length="516" mass="53271">MIHYVLLTRDDSGRNVVDTRVIDVDRSDGLDTAGRVNAGIDLMLGAARDGGLSVGPIGVSSRTGPQRRELRSRGSGPRRQIHLVDEDAAIVEYLSSTGQIDRFGSVVVVDCGDTGMSVFTVDPATKRISDVQRSKVLSGQQLDRAIVRWLAVDETVGEGGLRTRQQRTALLSVCRTAKEELANAGTGDAESILLADGAGRVSLTAATVESAAAPMVAEARTLLEHYVGDARARGGRPPEAVVFVGGLANLPIVGSMAGTSFGEVVRPESPELAAATGAAILARASAGLTTRLAFIGGRRPRQWLSAAPLAVVGAILAAALMTVYAVSSSLTGQSGPAPSPAPTSVATSEATAEQESSSQPAVATTVAPPTTELPDVQLPVPTTVAPAPRTEQRWNDSPGWATTELPPSTPPTTDTKTLSPYPLPAIPWPEGQPAPTIPRGWLPEGWAPPTTTAPQTPRPPQLSPTREQAPGGQAQNGQAQSGQAPEGRSAAPRAPEARAPQTSTSGAGVPSVPAPR</sequence>
<keyword evidence="7" id="KW-1185">Reference proteome</keyword>
<keyword evidence="5" id="KW-0812">Transmembrane</keyword>
<dbReference type="eggNOG" id="COG0443">
    <property type="taxonomic scope" value="Bacteria"/>
</dbReference>
<feature type="compositionally biased region" description="Low complexity" evidence="4">
    <location>
        <begin position="379"/>
        <end position="388"/>
    </location>
</feature>
<keyword evidence="3" id="KW-0143">Chaperone</keyword>
<keyword evidence="5" id="KW-1133">Transmembrane helix</keyword>
<dbReference type="Pfam" id="PF00012">
    <property type="entry name" value="HSP70"/>
    <property type="match status" value="1"/>
</dbReference>
<dbReference type="STRING" id="1223545.GS4_28_00920"/>
<dbReference type="Gene3D" id="3.30.420.40">
    <property type="match status" value="2"/>
</dbReference>
<evidence type="ECO:0000256" key="3">
    <source>
        <dbReference type="ARBA" id="ARBA00023186"/>
    </source>
</evidence>
<evidence type="ECO:0000256" key="2">
    <source>
        <dbReference type="ARBA" id="ARBA00022840"/>
    </source>
</evidence>
<reference evidence="6 7" key="1">
    <citation type="submission" date="2013-01" db="EMBL/GenBank/DDBJ databases">
        <title>Whole genome shotgun sequence of Gordonia soli NBRC 108243.</title>
        <authorList>
            <person name="Isaki-Nakamura S."/>
            <person name="Hosoyama A."/>
            <person name="Tsuchikane K."/>
            <person name="Ando Y."/>
            <person name="Baba S."/>
            <person name="Ohji S."/>
            <person name="Hamada M."/>
            <person name="Tamura T."/>
            <person name="Yamazoe A."/>
            <person name="Yamazaki S."/>
            <person name="Fujita N."/>
        </authorList>
    </citation>
    <scope>NUCLEOTIDE SEQUENCE [LARGE SCALE GENOMIC DNA]</scope>
    <source>
        <strain evidence="6 7">NBRC 108243</strain>
    </source>
</reference>
<feature type="transmembrane region" description="Helical" evidence="5">
    <location>
        <begin position="240"/>
        <end position="261"/>
    </location>
</feature>
<feature type="compositionally biased region" description="Low complexity" evidence="4">
    <location>
        <begin position="468"/>
        <end position="500"/>
    </location>
</feature>
<feature type="transmembrane region" description="Helical" evidence="5">
    <location>
        <begin position="273"/>
        <end position="294"/>
    </location>
</feature>
<feature type="transmembrane region" description="Helical" evidence="5">
    <location>
        <begin position="306"/>
        <end position="326"/>
    </location>
</feature>
<keyword evidence="5" id="KW-0472">Membrane</keyword>
<gene>
    <name evidence="6" type="ORF">GS4_28_00920</name>
</gene>
<evidence type="ECO:0000256" key="1">
    <source>
        <dbReference type="ARBA" id="ARBA00022741"/>
    </source>
</evidence>
<keyword evidence="2" id="KW-0067">ATP-binding</keyword>
<dbReference type="Gene3D" id="3.90.640.10">
    <property type="entry name" value="Actin, Chain A, domain 4"/>
    <property type="match status" value="1"/>
</dbReference>
<proteinExistence type="predicted"/>
<accession>M0QN64</accession>
<dbReference type="Proteomes" id="UP000011666">
    <property type="component" value="Unassembled WGS sequence"/>
</dbReference>
<dbReference type="InterPro" id="IPR013126">
    <property type="entry name" value="Hsp_70_fam"/>
</dbReference>
<keyword evidence="1" id="KW-0547">Nucleotide-binding</keyword>